<evidence type="ECO:0000313" key="12">
    <source>
        <dbReference type="Proteomes" id="UP000308271"/>
    </source>
</evidence>
<dbReference type="Gene3D" id="3.30.1330.60">
    <property type="entry name" value="OmpA-like domain"/>
    <property type="match status" value="1"/>
</dbReference>
<evidence type="ECO:0000256" key="8">
    <source>
        <dbReference type="HAMAP-Rule" id="MF_02204"/>
    </source>
</evidence>
<dbReference type="Proteomes" id="UP000308271">
    <property type="component" value="Unassembled WGS sequence"/>
</dbReference>
<gene>
    <name evidence="8 11" type="primary">pal</name>
    <name evidence="11" type="ORF">FGF66_05495</name>
</gene>
<keyword evidence="6 8" id="KW-0449">Lipoprotein</keyword>
<organism evidence="11 12">
    <name type="scientific">Chlorobaculum thiosulfatiphilum</name>
    <name type="common">Chlorobium limicola f.sp. thiosulfatophilum</name>
    <dbReference type="NCBI Taxonomy" id="115852"/>
    <lineage>
        <taxon>Bacteria</taxon>
        <taxon>Pseudomonadati</taxon>
        <taxon>Chlorobiota</taxon>
        <taxon>Chlorobiia</taxon>
        <taxon>Chlorobiales</taxon>
        <taxon>Chlorobiaceae</taxon>
        <taxon>Chlorobaculum</taxon>
    </lineage>
</organism>
<keyword evidence="4 8" id="KW-0564">Palmitate</keyword>
<evidence type="ECO:0000259" key="10">
    <source>
        <dbReference type="PROSITE" id="PS51123"/>
    </source>
</evidence>
<keyword evidence="1" id="KW-0132">Cell division</keyword>
<dbReference type="InterPro" id="IPR036737">
    <property type="entry name" value="OmpA-like_sf"/>
</dbReference>
<proteinExistence type="inferred from homology"/>
<evidence type="ECO:0000256" key="5">
    <source>
        <dbReference type="ARBA" id="ARBA00023237"/>
    </source>
</evidence>
<dbReference type="InterPro" id="IPR014169">
    <property type="entry name" value="Pal_lipo_C"/>
</dbReference>
<evidence type="ECO:0000256" key="3">
    <source>
        <dbReference type="ARBA" id="ARBA00023136"/>
    </source>
</evidence>
<name>A0A5C4S6V0_CHLTI</name>
<dbReference type="NCBIfam" id="TIGR02802">
    <property type="entry name" value="Pal_lipo"/>
    <property type="match status" value="1"/>
</dbReference>
<dbReference type="CDD" id="cd07185">
    <property type="entry name" value="OmpA_C-like"/>
    <property type="match status" value="1"/>
</dbReference>
<dbReference type="InterPro" id="IPR006665">
    <property type="entry name" value="OmpA-like"/>
</dbReference>
<evidence type="ECO:0000313" key="11">
    <source>
        <dbReference type="EMBL" id="TNJ39234.1"/>
    </source>
</evidence>
<dbReference type="Pfam" id="PF00691">
    <property type="entry name" value="OmpA"/>
    <property type="match status" value="1"/>
</dbReference>
<dbReference type="PANTHER" id="PTHR30329">
    <property type="entry name" value="STATOR ELEMENT OF FLAGELLAR MOTOR COMPLEX"/>
    <property type="match status" value="1"/>
</dbReference>
<evidence type="ECO:0000256" key="7">
    <source>
        <dbReference type="ARBA" id="ARBA00023306"/>
    </source>
</evidence>
<feature type="domain" description="OmpA-like" evidence="10">
    <location>
        <begin position="36"/>
        <end position="150"/>
    </location>
</feature>
<dbReference type="InterPro" id="IPR006664">
    <property type="entry name" value="OMP_bac"/>
</dbReference>
<dbReference type="InterPro" id="IPR050330">
    <property type="entry name" value="Bact_OuterMem_StrucFunc"/>
</dbReference>
<feature type="chain" id="PRO_5023095452" description="Peptidoglycan-associated lipoprotein" evidence="9">
    <location>
        <begin position="28"/>
        <end position="150"/>
    </location>
</feature>
<evidence type="ECO:0000256" key="1">
    <source>
        <dbReference type="ARBA" id="ARBA00022618"/>
    </source>
</evidence>
<keyword evidence="5 8" id="KW-0998">Cell outer membrane</keyword>
<dbReference type="GO" id="GO:0009279">
    <property type="term" value="C:cell outer membrane"/>
    <property type="evidence" value="ECO:0007669"/>
    <property type="project" value="UniProtKB-SubCell"/>
</dbReference>
<accession>A0A5C4S6V0</accession>
<comment type="subcellular location">
    <subcellularLocation>
        <location evidence="8">Cell outer membrane</location>
        <topology evidence="8">Lipid-anchor</topology>
    </subcellularLocation>
</comment>
<evidence type="ECO:0000256" key="2">
    <source>
        <dbReference type="ARBA" id="ARBA00022729"/>
    </source>
</evidence>
<feature type="signal peptide" evidence="9">
    <location>
        <begin position="1"/>
        <end position="27"/>
    </location>
</feature>
<dbReference type="PANTHER" id="PTHR30329:SF21">
    <property type="entry name" value="LIPOPROTEIN YIAD-RELATED"/>
    <property type="match status" value="1"/>
</dbReference>
<dbReference type="SUPFAM" id="SSF103088">
    <property type="entry name" value="OmpA-like"/>
    <property type="match status" value="1"/>
</dbReference>
<dbReference type="GO" id="GO:0051301">
    <property type="term" value="P:cell division"/>
    <property type="evidence" value="ECO:0007669"/>
    <property type="project" value="UniProtKB-KW"/>
</dbReference>
<evidence type="ECO:0000256" key="4">
    <source>
        <dbReference type="ARBA" id="ARBA00023139"/>
    </source>
</evidence>
<sequence length="150" mass="16242">MTSVKKITKRALYVPALLLLGACCTTRQPEPVPPPPPPAPVAPLGDIFFDFDRSGITPEGEAQLKQNAGWMVANTAKSVVIEGHCDERGTSEYNMALGQRRADSAMDAMVGLGADQARMTAISYGEEKPFDTGHDEAGWAQNRRAHFVEQ</sequence>
<reference evidence="11 12" key="1">
    <citation type="submission" date="2019-05" db="EMBL/GenBank/DDBJ databases">
        <title>Draft Whole-Genome sequence of the green sulfur bacterium Chlorobaculum thiosulfatiphilum DSM 249.</title>
        <authorList>
            <person name="Meyer T.E."/>
            <person name="Kyndt J.A."/>
        </authorList>
    </citation>
    <scope>NUCLEOTIDE SEQUENCE [LARGE SCALE GENOMIC DNA]</scope>
    <source>
        <strain evidence="11 12">DSM 249</strain>
    </source>
</reference>
<dbReference type="InterPro" id="IPR039001">
    <property type="entry name" value="Pal"/>
</dbReference>
<protein>
    <recommendedName>
        <fullName evidence="8">Peptidoglycan-associated lipoprotein</fullName>
        <shortName evidence="8">PAL</shortName>
    </recommendedName>
</protein>
<keyword evidence="7" id="KW-0131">Cell cycle</keyword>
<dbReference type="OrthoDB" id="9805336at2"/>
<dbReference type="AlphaFoldDB" id="A0A5C4S6V0"/>
<comment type="similarity">
    <text evidence="8">Belongs to the Pal lipoprotein family.</text>
</comment>
<keyword evidence="3 8" id="KW-0472">Membrane</keyword>
<keyword evidence="2 8" id="KW-0732">Signal</keyword>
<evidence type="ECO:0000256" key="6">
    <source>
        <dbReference type="ARBA" id="ARBA00023288"/>
    </source>
</evidence>
<dbReference type="PRINTS" id="PR01021">
    <property type="entry name" value="OMPADOMAIN"/>
</dbReference>
<keyword evidence="12" id="KW-1185">Reference proteome</keyword>
<dbReference type="PROSITE" id="PS51123">
    <property type="entry name" value="OMPA_2"/>
    <property type="match status" value="1"/>
</dbReference>
<comment type="caution">
    <text evidence="11">The sequence shown here is derived from an EMBL/GenBank/DDBJ whole genome shotgun (WGS) entry which is preliminary data.</text>
</comment>
<evidence type="ECO:0000256" key="9">
    <source>
        <dbReference type="SAM" id="SignalP"/>
    </source>
</evidence>
<dbReference type="EMBL" id="VDCH01000008">
    <property type="protein sequence ID" value="TNJ39234.1"/>
    <property type="molecule type" value="Genomic_DNA"/>
</dbReference>
<dbReference type="HAMAP" id="MF_02204">
    <property type="entry name" value="Pal"/>
    <property type="match status" value="1"/>
</dbReference>
<dbReference type="PROSITE" id="PS51257">
    <property type="entry name" value="PROKAR_LIPOPROTEIN"/>
    <property type="match status" value="1"/>
</dbReference>